<feature type="region of interest" description="Disordered" evidence="1">
    <location>
        <begin position="30"/>
        <end position="167"/>
    </location>
</feature>
<feature type="compositionally biased region" description="Low complexity" evidence="1">
    <location>
        <begin position="96"/>
        <end position="111"/>
    </location>
</feature>
<keyword evidence="2" id="KW-0812">Transmembrane</keyword>
<keyword evidence="2" id="KW-1133">Transmembrane helix</keyword>
<name>A0A1I7F9I7_9GAMM</name>
<dbReference type="Gene3D" id="3.30.70.1070">
    <property type="entry name" value="Sporulation related repeat"/>
    <property type="match status" value="1"/>
</dbReference>
<feature type="transmembrane region" description="Helical" evidence="2">
    <location>
        <begin position="9"/>
        <end position="27"/>
    </location>
</feature>
<dbReference type="STRING" id="463301.SAMN04487955_101330"/>
<dbReference type="GO" id="GO:0032153">
    <property type="term" value="C:cell division site"/>
    <property type="evidence" value="ECO:0007669"/>
    <property type="project" value="TreeGrafter"/>
</dbReference>
<dbReference type="GO" id="GO:0030428">
    <property type="term" value="C:cell septum"/>
    <property type="evidence" value="ECO:0007669"/>
    <property type="project" value="TreeGrafter"/>
</dbReference>
<dbReference type="InterPro" id="IPR036680">
    <property type="entry name" value="SPOR-like_sf"/>
</dbReference>
<sequence>MKYGMRERLSGAVILIALGVIFVPMLFDEPAPRGERPEPALTIEEPVDVERQDVPDPEPPSSLGEIRFPSGTASQTPQPFIDEDATQASETVARGESVTPEPDSSPTTSTASEERSGGDPSSGDPSGDASPGDDPIAELARAADQRLSQEAPPAESEAPSATAATASGGWAVQVGSFGQPENAERLQSQLAEQGFNAFSRPRDNDLTTVYVGPFASSEDGEQAMGELKEQANLQGLLVRVRD</sequence>
<dbReference type="PANTHER" id="PTHR38687:SF1">
    <property type="entry name" value="CELL DIVISION PROTEIN DEDD"/>
    <property type="match status" value="1"/>
</dbReference>
<organism evidence="4 5">
    <name type="scientific">Halomonas korlensis</name>
    <dbReference type="NCBI Taxonomy" id="463301"/>
    <lineage>
        <taxon>Bacteria</taxon>
        <taxon>Pseudomonadati</taxon>
        <taxon>Pseudomonadota</taxon>
        <taxon>Gammaproteobacteria</taxon>
        <taxon>Oceanospirillales</taxon>
        <taxon>Halomonadaceae</taxon>
        <taxon>Halomonas</taxon>
    </lineage>
</organism>
<dbReference type="Pfam" id="PF05036">
    <property type="entry name" value="SPOR"/>
    <property type="match status" value="1"/>
</dbReference>
<dbReference type="PROSITE" id="PS51724">
    <property type="entry name" value="SPOR"/>
    <property type="match status" value="1"/>
</dbReference>
<dbReference type="AlphaFoldDB" id="A0A1I7F9I7"/>
<dbReference type="Proteomes" id="UP000198693">
    <property type="component" value="Unassembled WGS sequence"/>
</dbReference>
<evidence type="ECO:0000256" key="2">
    <source>
        <dbReference type="SAM" id="Phobius"/>
    </source>
</evidence>
<proteinExistence type="predicted"/>
<protein>
    <submittedName>
        <fullName evidence="4">DedD protein</fullName>
    </submittedName>
</protein>
<dbReference type="RefSeq" id="WP_089792246.1">
    <property type="nucleotide sequence ID" value="NZ_FPBP01000001.1"/>
</dbReference>
<keyword evidence="5" id="KW-1185">Reference proteome</keyword>
<feature type="domain" description="SPOR" evidence="3">
    <location>
        <begin position="164"/>
        <end position="240"/>
    </location>
</feature>
<evidence type="ECO:0000313" key="4">
    <source>
        <dbReference type="EMBL" id="SFU32883.1"/>
    </source>
</evidence>
<evidence type="ECO:0000313" key="5">
    <source>
        <dbReference type="Proteomes" id="UP000198693"/>
    </source>
</evidence>
<dbReference type="EMBL" id="FPBP01000001">
    <property type="protein sequence ID" value="SFU32883.1"/>
    <property type="molecule type" value="Genomic_DNA"/>
</dbReference>
<dbReference type="PANTHER" id="PTHR38687">
    <property type="entry name" value="CELL DIVISION PROTEIN DEDD-RELATED"/>
    <property type="match status" value="1"/>
</dbReference>
<dbReference type="GO" id="GO:0032506">
    <property type="term" value="P:cytokinetic process"/>
    <property type="evidence" value="ECO:0007669"/>
    <property type="project" value="TreeGrafter"/>
</dbReference>
<dbReference type="GO" id="GO:0042834">
    <property type="term" value="F:peptidoglycan binding"/>
    <property type="evidence" value="ECO:0007669"/>
    <property type="project" value="InterPro"/>
</dbReference>
<reference evidence="5" key="1">
    <citation type="submission" date="2016-10" db="EMBL/GenBank/DDBJ databases">
        <authorList>
            <person name="Varghese N."/>
            <person name="Submissions S."/>
        </authorList>
    </citation>
    <scope>NUCLEOTIDE SEQUENCE [LARGE SCALE GENOMIC DNA]</scope>
    <source>
        <strain evidence="5">CGMCC 1.6981</strain>
    </source>
</reference>
<feature type="compositionally biased region" description="Low complexity" evidence="1">
    <location>
        <begin position="150"/>
        <end position="167"/>
    </location>
</feature>
<dbReference type="InterPro" id="IPR007730">
    <property type="entry name" value="SPOR-like_dom"/>
</dbReference>
<gene>
    <name evidence="4" type="ORF">SAMN04487955_101330</name>
</gene>
<dbReference type="OrthoDB" id="7069135at2"/>
<dbReference type="SUPFAM" id="SSF110997">
    <property type="entry name" value="Sporulation related repeat"/>
    <property type="match status" value="1"/>
</dbReference>
<evidence type="ECO:0000259" key="3">
    <source>
        <dbReference type="PROSITE" id="PS51724"/>
    </source>
</evidence>
<dbReference type="InterPro" id="IPR052521">
    <property type="entry name" value="Cell_div_SPOR-domain"/>
</dbReference>
<keyword evidence="2" id="KW-0472">Membrane</keyword>
<accession>A0A1I7F9I7</accession>
<feature type="compositionally biased region" description="Low complexity" evidence="1">
    <location>
        <begin position="118"/>
        <end position="134"/>
    </location>
</feature>
<evidence type="ECO:0000256" key="1">
    <source>
        <dbReference type="SAM" id="MobiDB-lite"/>
    </source>
</evidence>